<sequence length="157" mass="18038">MSKKVTEVTEELVLPILSEMNLELVDIEFVKEGKNWYLRVFIDSEKGIDIEDCGKVSEKLSEQLDEKDPITYPYFLEVSSPGAERPLKKSDDIKKAIGKQVHIKTYEPIESEKVFEGKLIDFDGETLKVEVLIKTRKKQFDIPYNKVASARLAVTFH</sequence>
<proteinExistence type="inferred from homology"/>
<dbReference type="InterPro" id="IPR036847">
    <property type="entry name" value="RimP_C_sf"/>
</dbReference>
<dbReference type="GO" id="GO:0000028">
    <property type="term" value="P:ribosomal small subunit assembly"/>
    <property type="evidence" value="ECO:0007669"/>
    <property type="project" value="TreeGrafter"/>
</dbReference>
<dbReference type="PANTHER" id="PTHR33867">
    <property type="entry name" value="RIBOSOME MATURATION FACTOR RIMP"/>
    <property type="match status" value="1"/>
</dbReference>
<dbReference type="PANTHER" id="PTHR33867:SF1">
    <property type="entry name" value="RIBOSOME MATURATION FACTOR RIMP"/>
    <property type="match status" value="1"/>
</dbReference>
<dbReference type="Pfam" id="PF17384">
    <property type="entry name" value="DUF150_C"/>
    <property type="match status" value="1"/>
</dbReference>
<keyword evidence="2 3" id="KW-0690">Ribosome biogenesis</keyword>
<dbReference type="GO" id="GO:0006412">
    <property type="term" value="P:translation"/>
    <property type="evidence" value="ECO:0007669"/>
    <property type="project" value="TreeGrafter"/>
</dbReference>
<evidence type="ECO:0000313" key="7">
    <source>
        <dbReference type="Proteomes" id="UP000027936"/>
    </source>
</evidence>
<dbReference type="Proteomes" id="UP000027936">
    <property type="component" value="Unassembled WGS sequence"/>
</dbReference>
<feature type="domain" description="Ribosome maturation factor RimP C-terminal" evidence="5">
    <location>
        <begin position="87"/>
        <end position="156"/>
    </location>
</feature>
<dbReference type="RefSeq" id="WP_035193660.1">
    <property type="nucleotide sequence ID" value="NZ_JJRY01000002.1"/>
</dbReference>
<keyword evidence="1 3" id="KW-0963">Cytoplasm</keyword>
<feature type="domain" description="Ribosome maturation factor RimP N-terminal" evidence="4">
    <location>
        <begin position="13"/>
        <end position="84"/>
    </location>
</feature>
<comment type="subcellular location">
    <subcellularLocation>
        <location evidence="3">Cytoplasm</location>
    </subcellularLocation>
</comment>
<comment type="function">
    <text evidence="3">Required for maturation of 30S ribosomal subunits.</text>
</comment>
<dbReference type="EMBL" id="JJRY01000002">
    <property type="protein sequence ID" value="KEF39915.1"/>
    <property type="molecule type" value="Genomic_DNA"/>
</dbReference>
<dbReference type="PATRIC" id="fig|1348973.3.peg.913"/>
<protein>
    <recommendedName>
        <fullName evidence="3">Ribosome maturation factor RimP</fullName>
    </recommendedName>
</protein>
<dbReference type="FunFam" id="3.30.300.70:FF:000001">
    <property type="entry name" value="Ribosome maturation factor RimP"/>
    <property type="match status" value="1"/>
</dbReference>
<evidence type="ECO:0000256" key="3">
    <source>
        <dbReference type="HAMAP-Rule" id="MF_01077"/>
    </source>
</evidence>
<comment type="similarity">
    <text evidence="3">Belongs to the RimP family.</text>
</comment>
<dbReference type="Gene3D" id="3.30.300.70">
    <property type="entry name" value="RimP-like superfamily, N-terminal"/>
    <property type="match status" value="1"/>
</dbReference>
<name>A0A072P351_SCHAZ</name>
<evidence type="ECO:0000256" key="1">
    <source>
        <dbReference type="ARBA" id="ARBA00022490"/>
    </source>
</evidence>
<dbReference type="Gene3D" id="2.30.30.180">
    <property type="entry name" value="Ribosome maturation factor RimP, C-terminal domain"/>
    <property type="match status" value="1"/>
</dbReference>
<evidence type="ECO:0000313" key="6">
    <source>
        <dbReference type="EMBL" id="KEF39915.1"/>
    </source>
</evidence>
<dbReference type="InterPro" id="IPR003728">
    <property type="entry name" value="Ribosome_maturation_RimP"/>
</dbReference>
<dbReference type="InterPro" id="IPR028998">
    <property type="entry name" value="RimP_C"/>
</dbReference>
<reference evidence="6 7" key="1">
    <citation type="submission" date="2014-04" db="EMBL/GenBank/DDBJ databases">
        <title>Draft genome sequence of Bacillus azotoformans MEV2011, a (co-) denitrifying strain unable to grow in the presence of oxygen.</title>
        <authorList>
            <person name="Nielsen M."/>
            <person name="Schreiber L."/>
            <person name="Finster K."/>
            <person name="Schramm A."/>
        </authorList>
    </citation>
    <scope>NUCLEOTIDE SEQUENCE [LARGE SCALE GENOMIC DNA]</scope>
    <source>
        <strain evidence="6 7">MEV2011</strain>
    </source>
</reference>
<dbReference type="CDD" id="cd01734">
    <property type="entry name" value="YlxS_C"/>
    <property type="match status" value="1"/>
</dbReference>
<evidence type="ECO:0000259" key="4">
    <source>
        <dbReference type="Pfam" id="PF02576"/>
    </source>
</evidence>
<dbReference type="GO" id="GO:0005829">
    <property type="term" value="C:cytosol"/>
    <property type="evidence" value="ECO:0007669"/>
    <property type="project" value="TreeGrafter"/>
</dbReference>
<accession>A0A072P351</accession>
<comment type="caution">
    <text evidence="6">The sequence shown here is derived from an EMBL/GenBank/DDBJ whole genome shotgun (WGS) entry which is preliminary data.</text>
</comment>
<dbReference type="SUPFAM" id="SSF74942">
    <property type="entry name" value="YhbC-like, C-terminal domain"/>
    <property type="match status" value="1"/>
</dbReference>
<dbReference type="NCBIfam" id="NF000928">
    <property type="entry name" value="PRK00092.1-2"/>
    <property type="match status" value="1"/>
</dbReference>
<dbReference type="InterPro" id="IPR028989">
    <property type="entry name" value="RimP_N"/>
</dbReference>
<dbReference type="InterPro" id="IPR035956">
    <property type="entry name" value="RimP_N_sf"/>
</dbReference>
<dbReference type="SUPFAM" id="SSF75420">
    <property type="entry name" value="YhbC-like, N-terminal domain"/>
    <property type="match status" value="1"/>
</dbReference>
<dbReference type="Pfam" id="PF02576">
    <property type="entry name" value="RimP_N"/>
    <property type="match status" value="1"/>
</dbReference>
<gene>
    <name evidence="3" type="primary">rimP</name>
    <name evidence="6" type="ORF">M670_00939</name>
</gene>
<organism evidence="6 7">
    <name type="scientific">Schinkia azotoformans MEV2011</name>
    <dbReference type="NCBI Taxonomy" id="1348973"/>
    <lineage>
        <taxon>Bacteria</taxon>
        <taxon>Bacillati</taxon>
        <taxon>Bacillota</taxon>
        <taxon>Bacilli</taxon>
        <taxon>Bacillales</taxon>
        <taxon>Bacillaceae</taxon>
        <taxon>Calidifontibacillus/Schinkia group</taxon>
        <taxon>Schinkia</taxon>
    </lineage>
</organism>
<dbReference type="HAMAP" id="MF_01077">
    <property type="entry name" value="RimP"/>
    <property type="match status" value="1"/>
</dbReference>
<evidence type="ECO:0000256" key="2">
    <source>
        <dbReference type="ARBA" id="ARBA00022517"/>
    </source>
</evidence>
<dbReference type="AlphaFoldDB" id="A0A072P351"/>
<evidence type="ECO:0000259" key="5">
    <source>
        <dbReference type="Pfam" id="PF17384"/>
    </source>
</evidence>
<dbReference type="OrthoDB" id="9805006at2"/>